<dbReference type="EMBL" id="KI669564">
    <property type="protein sequence ID" value="ETN20221.1"/>
    <property type="molecule type" value="Genomic_DNA"/>
</dbReference>
<reference evidence="1 2" key="2">
    <citation type="submission" date="2013-11" db="EMBL/GenBank/DDBJ databases">
        <title>The Genome Sequence of Phytophthora parasitica INRA-310.</title>
        <authorList>
            <consortium name="The Broad Institute Genomics Platform"/>
            <person name="Russ C."/>
            <person name="Tyler B."/>
            <person name="Panabieres F."/>
            <person name="Shan W."/>
            <person name="Tripathy S."/>
            <person name="Grunwald N."/>
            <person name="Machado M."/>
            <person name="Johnson C.S."/>
            <person name="Arredondo F."/>
            <person name="Hong C."/>
            <person name="Coffey M."/>
            <person name="Young S.K."/>
            <person name="Zeng Q."/>
            <person name="Gargeya S."/>
            <person name="Fitzgerald M."/>
            <person name="Abouelleil A."/>
            <person name="Alvarado L."/>
            <person name="Chapman S.B."/>
            <person name="Gainer-Dewar J."/>
            <person name="Goldberg J."/>
            <person name="Griggs A."/>
            <person name="Gujja S."/>
            <person name="Hansen M."/>
            <person name="Howarth C."/>
            <person name="Imamovic A."/>
            <person name="Ireland A."/>
            <person name="Larimer J."/>
            <person name="McCowan C."/>
            <person name="Murphy C."/>
            <person name="Pearson M."/>
            <person name="Poon T.W."/>
            <person name="Priest M."/>
            <person name="Roberts A."/>
            <person name="Saif S."/>
            <person name="Shea T."/>
            <person name="Sykes S."/>
            <person name="Wortman J."/>
            <person name="Nusbaum C."/>
            <person name="Birren B."/>
        </authorList>
    </citation>
    <scope>NUCLEOTIDE SEQUENCE [LARGE SCALE GENOMIC DNA]</scope>
    <source>
        <strain evidence="1 2">INRA-310</strain>
    </source>
</reference>
<protein>
    <submittedName>
        <fullName evidence="1">Uncharacterized protein</fullName>
    </submittedName>
</protein>
<dbReference type="VEuPathDB" id="FungiDB:PPTG_03268"/>
<gene>
    <name evidence="1" type="ORF">PPTG_03268</name>
</gene>
<sequence length="66" mass="7503">MQEGYYLFIVVRNNSSSWTKYQKTGGAFYENTHGRNEEHQPSSAYHPHEVNVVACTSALLGRPSTR</sequence>
<dbReference type="Proteomes" id="UP000018817">
    <property type="component" value="Unassembled WGS sequence"/>
</dbReference>
<dbReference type="RefSeq" id="XP_008894193.1">
    <property type="nucleotide sequence ID" value="XM_008895945.1"/>
</dbReference>
<proteinExistence type="predicted"/>
<evidence type="ECO:0000313" key="1">
    <source>
        <dbReference type="EMBL" id="ETN20221.1"/>
    </source>
</evidence>
<reference evidence="2" key="1">
    <citation type="submission" date="2011-12" db="EMBL/GenBank/DDBJ databases">
        <authorList>
            <consortium name="The Broad Institute Genome Sequencing Platform"/>
            <person name="Russ C."/>
            <person name="Tyler B."/>
            <person name="Panabieres F."/>
            <person name="Shan W."/>
            <person name="Tripathy S."/>
            <person name="Grunwald N."/>
            <person name="Machado M."/>
            <person name="Young S.K."/>
            <person name="Zeng Q."/>
            <person name="Gargeya S."/>
            <person name="Fitzgerald M."/>
            <person name="Haas B."/>
            <person name="Abouelleil A."/>
            <person name="Alvarado L."/>
            <person name="Arachchi H.M."/>
            <person name="Berlin A."/>
            <person name="Chapman S.B."/>
            <person name="Gearin G."/>
            <person name="Goldberg J."/>
            <person name="Griggs A."/>
            <person name="Gujja S."/>
            <person name="Hansen M."/>
            <person name="Heiman D."/>
            <person name="Howarth C."/>
            <person name="Larimer J."/>
            <person name="Lui A."/>
            <person name="MacDonald P.J.P."/>
            <person name="McCowen C."/>
            <person name="Montmayeur A."/>
            <person name="Murphy C."/>
            <person name="Neiman D."/>
            <person name="Pearson M."/>
            <person name="Priest M."/>
            <person name="Roberts A."/>
            <person name="Saif S."/>
            <person name="Shea T."/>
            <person name="Sisk P."/>
            <person name="Stolte C."/>
            <person name="Sykes S."/>
            <person name="Wortman J."/>
            <person name="Nusbaum C."/>
            <person name="Birren B."/>
        </authorList>
    </citation>
    <scope>NUCLEOTIDE SEQUENCE [LARGE SCALE GENOMIC DNA]</scope>
    <source>
        <strain evidence="2">INRA-310</strain>
    </source>
</reference>
<dbReference type="AlphaFoldDB" id="W2R4N6"/>
<accession>W2R4N6</accession>
<dbReference type="GeneID" id="20173450"/>
<name>W2R4N6_PHYN3</name>
<evidence type="ECO:0000313" key="2">
    <source>
        <dbReference type="Proteomes" id="UP000018817"/>
    </source>
</evidence>
<organism evidence="1 2">
    <name type="scientific">Phytophthora nicotianae (strain INRA-310)</name>
    <name type="common">Phytophthora parasitica</name>
    <dbReference type="NCBI Taxonomy" id="761204"/>
    <lineage>
        <taxon>Eukaryota</taxon>
        <taxon>Sar</taxon>
        <taxon>Stramenopiles</taxon>
        <taxon>Oomycota</taxon>
        <taxon>Peronosporomycetes</taxon>
        <taxon>Peronosporales</taxon>
        <taxon>Peronosporaceae</taxon>
        <taxon>Phytophthora</taxon>
    </lineage>
</organism>